<name>A0A9D6LT62_9BACT</name>
<protein>
    <submittedName>
        <fullName evidence="1">Uncharacterized protein</fullName>
    </submittedName>
</protein>
<comment type="caution">
    <text evidence="1">The sequence shown here is derived from an EMBL/GenBank/DDBJ whole genome shotgun (WGS) entry which is preliminary data.</text>
</comment>
<accession>A0A9D6LT62</accession>
<gene>
    <name evidence="1" type="ORF">HY220_00630</name>
</gene>
<proteinExistence type="predicted"/>
<dbReference type="Proteomes" id="UP000808388">
    <property type="component" value="Unassembled WGS sequence"/>
</dbReference>
<sequence>MLVLLLAIWESLKKTFNGSSTVSTGESPHDLSHGCRGMSDCPSIACEGKTEKDPTPDARH</sequence>
<organism evidence="1 2">
    <name type="scientific">Candidatus Sungiibacteriota bacterium</name>
    <dbReference type="NCBI Taxonomy" id="2750080"/>
    <lineage>
        <taxon>Bacteria</taxon>
        <taxon>Candidatus Sungiibacteriota</taxon>
    </lineage>
</organism>
<evidence type="ECO:0000313" key="1">
    <source>
        <dbReference type="EMBL" id="MBI3627244.1"/>
    </source>
</evidence>
<dbReference type="AlphaFoldDB" id="A0A9D6LT62"/>
<dbReference type="EMBL" id="JACQCQ010000002">
    <property type="protein sequence ID" value="MBI3627244.1"/>
    <property type="molecule type" value="Genomic_DNA"/>
</dbReference>
<reference evidence="1" key="1">
    <citation type="submission" date="2020-07" db="EMBL/GenBank/DDBJ databases">
        <title>Huge and variable diversity of episymbiotic CPR bacteria and DPANN archaea in groundwater ecosystems.</title>
        <authorList>
            <person name="He C.Y."/>
            <person name="Keren R."/>
            <person name="Whittaker M."/>
            <person name="Farag I.F."/>
            <person name="Doudna J."/>
            <person name="Cate J.H.D."/>
            <person name="Banfield J.F."/>
        </authorList>
    </citation>
    <scope>NUCLEOTIDE SEQUENCE</scope>
    <source>
        <strain evidence="1">NC_groundwater_972_Pr1_S-0.2um_49_27</strain>
    </source>
</reference>
<evidence type="ECO:0000313" key="2">
    <source>
        <dbReference type="Proteomes" id="UP000808388"/>
    </source>
</evidence>